<sequence>MSDLTDDQKERLRMARRVQTMLKSIADDWLRGIREDSGIASSGCTSTARNDCILNCLEKNEEIVRDTT</sequence>
<reference evidence="3" key="1">
    <citation type="submission" date="2017-02" db="UniProtKB">
        <authorList>
            <consortium name="WormBaseParasite"/>
        </authorList>
    </citation>
    <scope>IDENTIFICATION</scope>
</reference>
<evidence type="ECO:0000313" key="2">
    <source>
        <dbReference type="Proteomes" id="UP000274131"/>
    </source>
</evidence>
<gene>
    <name evidence="1" type="ORF">EVEC_LOCUS6070</name>
</gene>
<evidence type="ECO:0000313" key="1">
    <source>
        <dbReference type="EMBL" id="VDD91319.1"/>
    </source>
</evidence>
<reference evidence="1 2" key="2">
    <citation type="submission" date="2018-10" db="EMBL/GenBank/DDBJ databases">
        <authorList>
            <consortium name="Pathogen Informatics"/>
        </authorList>
    </citation>
    <scope>NUCLEOTIDE SEQUENCE [LARGE SCALE GENOMIC DNA]</scope>
</reference>
<name>A0A0N4V831_ENTVE</name>
<dbReference type="WBParaSite" id="EVEC_0000649601-mRNA-1">
    <property type="protein sequence ID" value="EVEC_0000649601-mRNA-1"/>
    <property type="gene ID" value="EVEC_0000649601"/>
</dbReference>
<dbReference type="AlphaFoldDB" id="A0A0N4V831"/>
<dbReference type="EMBL" id="UXUI01008366">
    <property type="protein sequence ID" value="VDD91319.1"/>
    <property type="molecule type" value="Genomic_DNA"/>
</dbReference>
<accession>A0A0N4V831</accession>
<organism evidence="3">
    <name type="scientific">Enterobius vermicularis</name>
    <name type="common">Human pinworm</name>
    <dbReference type="NCBI Taxonomy" id="51028"/>
    <lineage>
        <taxon>Eukaryota</taxon>
        <taxon>Metazoa</taxon>
        <taxon>Ecdysozoa</taxon>
        <taxon>Nematoda</taxon>
        <taxon>Chromadorea</taxon>
        <taxon>Rhabditida</taxon>
        <taxon>Spirurina</taxon>
        <taxon>Oxyuridomorpha</taxon>
        <taxon>Oxyuroidea</taxon>
        <taxon>Oxyuridae</taxon>
        <taxon>Enterobius</taxon>
    </lineage>
</organism>
<keyword evidence="2" id="KW-1185">Reference proteome</keyword>
<protein>
    <submittedName>
        <fullName evidence="3">Mitochondrial import inner membrane translocase subunit</fullName>
    </submittedName>
</protein>
<dbReference type="Proteomes" id="UP000274131">
    <property type="component" value="Unassembled WGS sequence"/>
</dbReference>
<evidence type="ECO:0000313" key="3">
    <source>
        <dbReference type="WBParaSite" id="EVEC_0000649601-mRNA-1"/>
    </source>
</evidence>
<proteinExistence type="predicted"/>